<dbReference type="GO" id="GO:0005524">
    <property type="term" value="F:ATP binding"/>
    <property type="evidence" value="ECO:0007669"/>
    <property type="project" value="InterPro"/>
</dbReference>
<dbReference type="GO" id="GO:0016887">
    <property type="term" value="F:ATP hydrolysis activity"/>
    <property type="evidence" value="ECO:0007669"/>
    <property type="project" value="InterPro"/>
</dbReference>
<evidence type="ECO:0000259" key="1">
    <source>
        <dbReference type="Pfam" id="PF13304"/>
    </source>
</evidence>
<accession>A0A2S8STF1</accession>
<keyword evidence="3" id="KW-1185">Reference proteome</keyword>
<dbReference type="Gene3D" id="3.40.50.300">
    <property type="entry name" value="P-loop containing nucleotide triphosphate hydrolases"/>
    <property type="match status" value="1"/>
</dbReference>
<reference evidence="2 3" key="1">
    <citation type="journal article" date="2018" name="Syst. Appl. Microbiol.">
        <title>Abditibacterium utsteinense sp. nov., the first cultivated member of candidate phylum FBP, isolated from ice-free Antarctic soil samples.</title>
        <authorList>
            <person name="Tahon G."/>
            <person name="Tytgat B."/>
            <person name="Lebbe L."/>
            <person name="Carlier A."/>
            <person name="Willems A."/>
        </authorList>
    </citation>
    <scope>NUCLEOTIDE SEQUENCE [LARGE SCALE GENOMIC DNA]</scope>
    <source>
        <strain evidence="2 3">LMG 29911</strain>
    </source>
</reference>
<sequence length="452" mass="51977">MFVEFTVGNYRSFKEPQTFSMEATKLKAAAVNKTLDENVVFEAEKKLHLLTSAALYGANSSGKSNLIMAWKFFRDMIINSARESQAGDEIEVEPFELAIETLREPSFFEAVFIVSGKRYRYKVETNNKRILSEHLYRNGARGEVVLFEREEQKIEVNEKSFKEGKGLEQRVRPNALFLSVLAQFNGRIANSIFYWFSSCSIVSGLSDSDYRSYTIFVLKHTALARQVKELVRNLDINVQDLDLVQREIPSRKLKPKMQISLFDDMQDAEKPKVSMRETIETTHSQYNSDGVRQGNVKFDITKQESAGTQKLIYFAGLLLYTIETGGLLFVDELDARLHPLMTCAIINLFNDKKTNPRNAQLIFTTHDTNLLANHIFRRDQIWFAEKDEYQASHLYSLAEFVDEKGAKARNDDNLERNYIEGRFGSIPFVSNLHRAVEEMVSRVDANIQEDDE</sequence>
<dbReference type="EMBL" id="NIGF01000007">
    <property type="protein sequence ID" value="PQV64084.1"/>
    <property type="molecule type" value="Genomic_DNA"/>
</dbReference>
<protein>
    <recommendedName>
        <fullName evidence="1">ATPase AAA-type core domain-containing protein</fullName>
    </recommendedName>
</protein>
<proteinExistence type="predicted"/>
<evidence type="ECO:0000313" key="2">
    <source>
        <dbReference type="EMBL" id="PQV64084.1"/>
    </source>
</evidence>
<gene>
    <name evidence="2" type="ORF">B1R32_107109</name>
</gene>
<dbReference type="InParanoid" id="A0A2S8STF1"/>
<name>A0A2S8STF1_9BACT</name>
<dbReference type="AlphaFoldDB" id="A0A2S8STF1"/>
<dbReference type="Pfam" id="PF13304">
    <property type="entry name" value="AAA_21"/>
    <property type="match status" value="1"/>
</dbReference>
<dbReference type="PANTHER" id="PTHR40396">
    <property type="entry name" value="ATPASE-LIKE PROTEIN"/>
    <property type="match status" value="1"/>
</dbReference>
<dbReference type="OrthoDB" id="9809324at2"/>
<organism evidence="2 3">
    <name type="scientific">Abditibacterium utsteinense</name>
    <dbReference type="NCBI Taxonomy" id="1960156"/>
    <lineage>
        <taxon>Bacteria</taxon>
        <taxon>Pseudomonadati</taxon>
        <taxon>Abditibacteriota</taxon>
        <taxon>Abditibacteriia</taxon>
        <taxon>Abditibacteriales</taxon>
        <taxon>Abditibacteriaceae</taxon>
        <taxon>Abditibacterium</taxon>
    </lineage>
</organism>
<dbReference type="SUPFAM" id="SSF52540">
    <property type="entry name" value="P-loop containing nucleoside triphosphate hydrolases"/>
    <property type="match status" value="1"/>
</dbReference>
<dbReference type="Proteomes" id="UP000237684">
    <property type="component" value="Unassembled WGS sequence"/>
</dbReference>
<evidence type="ECO:0000313" key="3">
    <source>
        <dbReference type="Proteomes" id="UP000237684"/>
    </source>
</evidence>
<comment type="caution">
    <text evidence="2">The sequence shown here is derived from an EMBL/GenBank/DDBJ whole genome shotgun (WGS) entry which is preliminary data.</text>
</comment>
<feature type="domain" description="ATPase AAA-type core" evidence="1">
    <location>
        <begin position="53"/>
        <end position="372"/>
    </location>
</feature>
<dbReference type="InterPro" id="IPR003959">
    <property type="entry name" value="ATPase_AAA_core"/>
</dbReference>
<dbReference type="RefSeq" id="WP_105483553.1">
    <property type="nucleotide sequence ID" value="NZ_NIGF01000007.1"/>
</dbReference>
<dbReference type="InterPro" id="IPR027417">
    <property type="entry name" value="P-loop_NTPase"/>
</dbReference>
<dbReference type="PANTHER" id="PTHR40396:SF1">
    <property type="entry name" value="ATPASE AAA-TYPE CORE DOMAIN-CONTAINING PROTEIN"/>
    <property type="match status" value="1"/>
</dbReference>